<dbReference type="Proteomes" id="UP000058446">
    <property type="component" value="Chromosome"/>
</dbReference>
<organism evidence="2 3">
    <name type="scientific">Corynebacterium lactis RW2-5</name>
    <dbReference type="NCBI Taxonomy" id="1408189"/>
    <lineage>
        <taxon>Bacteria</taxon>
        <taxon>Bacillati</taxon>
        <taxon>Actinomycetota</taxon>
        <taxon>Actinomycetes</taxon>
        <taxon>Mycobacteriales</taxon>
        <taxon>Corynebacteriaceae</taxon>
        <taxon>Corynebacterium</taxon>
    </lineage>
</organism>
<evidence type="ECO:0000313" key="2">
    <source>
        <dbReference type="EMBL" id="ALA68747.1"/>
    </source>
</evidence>
<evidence type="ECO:0000313" key="3">
    <source>
        <dbReference type="Proteomes" id="UP000058446"/>
    </source>
</evidence>
<evidence type="ECO:0000256" key="1">
    <source>
        <dbReference type="SAM" id="MobiDB-lite"/>
    </source>
</evidence>
<reference evidence="2 3" key="1">
    <citation type="submission" date="2013-10" db="EMBL/GenBank/DDBJ databases">
        <title>Complete genome sequence of Corynebacterium lactis DSM 45799(T), isolated from raw cow milk.</title>
        <authorList>
            <person name="Ruckert C."/>
            <person name="Albersmeier A."/>
            <person name="Lipski A."/>
            <person name="Kalinowski J."/>
        </authorList>
    </citation>
    <scope>NUCLEOTIDE SEQUENCE [LARGE SCALE GENOMIC DNA]</scope>
    <source>
        <strain evidence="2 3">RW2-5</strain>
    </source>
</reference>
<protein>
    <submittedName>
        <fullName evidence="2">Uncharacterized protein</fullName>
    </submittedName>
</protein>
<dbReference type="KEGG" id="clw:CLAC_12350"/>
<dbReference type="PATRIC" id="fig|1408189.4.peg.2487"/>
<sequence>MKDFIITPIDLANIDAVYPETMTSLFWEQGARRARFTGYHDRCAGEIAPEIARNDDLSALDADRAPQLPGDELKRAPGYLEHSGDIDRNRSHQDVDQVRLEKEAWLNAVFLSWGSCGFSLRLADSAKPSAEGMRDLDKDSFRTVGTLLFSPPRFCPTTFSFPSGPISPDAIALTSFHFDPFEVDDAMSRALLLTTLHNLAQRGVNAVEAFGCSGSAEDERETAEIDCNKEGADDAEASLLFEELEQSLGAARSLKPCHSNSLSAINHEFGEMIRTRTLLEAGFRVMTPHPVHPKLRIDLDAELNWDEAVGHALEKSSAERFIRARLFSL</sequence>
<name>A0A0K2H400_9CORY</name>
<dbReference type="EMBL" id="CP006841">
    <property type="protein sequence ID" value="ALA68747.1"/>
    <property type="molecule type" value="Genomic_DNA"/>
</dbReference>
<dbReference type="STRING" id="1408189.CLAC_12350"/>
<accession>A0A0K2H400</accession>
<feature type="region of interest" description="Disordered" evidence="1">
    <location>
        <begin position="67"/>
        <end position="87"/>
    </location>
</feature>
<dbReference type="OrthoDB" id="5242876at2"/>
<gene>
    <name evidence="2" type="ORF">CLAC_12350</name>
</gene>
<proteinExistence type="predicted"/>
<dbReference type="AlphaFoldDB" id="A0A0K2H400"/>
<dbReference type="RefSeq" id="WP_053413127.1">
    <property type="nucleotide sequence ID" value="NZ_CP006841.1"/>
</dbReference>
<keyword evidence="3" id="KW-1185">Reference proteome</keyword>